<evidence type="ECO:0000313" key="12">
    <source>
        <dbReference type="Proteomes" id="UP000008561"/>
    </source>
</evidence>
<keyword evidence="12" id="KW-1185">Reference proteome</keyword>
<dbReference type="OrthoDB" id="9803573at2"/>
<evidence type="ECO:0000256" key="6">
    <source>
        <dbReference type="ARBA" id="ARBA00023304"/>
    </source>
</evidence>
<keyword evidence="5 9" id="KW-0808">Transferase</keyword>
<dbReference type="eggNOG" id="COG0119">
    <property type="taxonomic scope" value="Bacteria"/>
</dbReference>
<dbReference type="GO" id="GO:0003852">
    <property type="term" value="F:2-isopropylmalate synthase activity"/>
    <property type="evidence" value="ECO:0007669"/>
    <property type="project" value="InterPro"/>
</dbReference>
<evidence type="ECO:0000256" key="3">
    <source>
        <dbReference type="ARBA" id="ARBA00022605"/>
    </source>
</evidence>
<accession>A8ZTR1</accession>
<dbReference type="STRING" id="96561.Dole_2040"/>
<dbReference type="RefSeq" id="WP_012175456.1">
    <property type="nucleotide sequence ID" value="NC_009943.1"/>
</dbReference>
<evidence type="ECO:0000256" key="1">
    <source>
        <dbReference type="ARBA" id="ARBA00004743"/>
    </source>
</evidence>
<dbReference type="UniPathway" id="UPA00047">
    <property type="reaction ID" value="UER00066"/>
</dbReference>
<dbReference type="GO" id="GO:0043714">
    <property type="term" value="F:(R)-citramalate synthase activity"/>
    <property type="evidence" value="ECO:0007669"/>
    <property type="project" value="UniProtKB-UniRule"/>
</dbReference>
<dbReference type="EMBL" id="CP000859">
    <property type="protein sequence ID" value="ABW67844.1"/>
    <property type="molecule type" value="Genomic_DNA"/>
</dbReference>
<dbReference type="Gene3D" id="3.30.160.270">
    <property type="match status" value="1"/>
</dbReference>
<dbReference type="InterPro" id="IPR054691">
    <property type="entry name" value="LeuA/HCS_post-cat"/>
</dbReference>
<dbReference type="SUPFAM" id="SSF51569">
    <property type="entry name" value="Aldolase"/>
    <property type="match status" value="1"/>
</dbReference>
<dbReference type="Gene3D" id="3.20.20.70">
    <property type="entry name" value="Aldolase class I"/>
    <property type="match status" value="1"/>
</dbReference>
<keyword evidence="3" id="KW-0028">Amino-acid biosynthesis</keyword>
<evidence type="ECO:0000256" key="5">
    <source>
        <dbReference type="ARBA" id="ARBA00022679"/>
    </source>
</evidence>
<feature type="domain" description="Pyruvate carboxyltransferase" evidence="10">
    <location>
        <begin position="4"/>
        <end position="280"/>
    </location>
</feature>
<dbReference type="CDD" id="cd07941">
    <property type="entry name" value="DRE_TIM_LeuA3"/>
    <property type="match status" value="1"/>
</dbReference>
<dbReference type="Pfam" id="PF22617">
    <property type="entry name" value="HCS_D2"/>
    <property type="match status" value="1"/>
</dbReference>
<reference evidence="11 12" key="1">
    <citation type="submission" date="2007-10" db="EMBL/GenBank/DDBJ databases">
        <title>Complete sequence of Desulfococcus oleovorans Hxd3.</title>
        <authorList>
            <consortium name="US DOE Joint Genome Institute"/>
            <person name="Copeland A."/>
            <person name="Lucas S."/>
            <person name="Lapidus A."/>
            <person name="Barry K."/>
            <person name="Glavina del Rio T."/>
            <person name="Dalin E."/>
            <person name="Tice H."/>
            <person name="Pitluck S."/>
            <person name="Kiss H."/>
            <person name="Brettin T."/>
            <person name="Bruce D."/>
            <person name="Detter J.C."/>
            <person name="Han C."/>
            <person name="Schmutz J."/>
            <person name="Larimer F."/>
            <person name="Land M."/>
            <person name="Hauser L."/>
            <person name="Kyrpides N."/>
            <person name="Kim E."/>
            <person name="Wawrik B."/>
            <person name="Richardson P."/>
        </authorList>
    </citation>
    <scope>NUCLEOTIDE SEQUENCE [LARGE SCALE GENOMIC DNA]</scope>
    <source>
        <strain evidence="12">DSM 6200 / JCM 39069 / Hxd3</strain>
    </source>
</reference>
<dbReference type="InterPro" id="IPR005675">
    <property type="entry name" value="Citramal_synthase"/>
</dbReference>
<evidence type="ECO:0000256" key="8">
    <source>
        <dbReference type="NCBIfam" id="TIGR00977"/>
    </source>
</evidence>
<dbReference type="EC" id="2.3.3.21" evidence="8"/>
<evidence type="ECO:0000256" key="4">
    <source>
        <dbReference type="ARBA" id="ARBA00022624"/>
    </source>
</evidence>
<dbReference type="Pfam" id="PF08502">
    <property type="entry name" value="LeuA_dimer"/>
    <property type="match status" value="1"/>
</dbReference>
<dbReference type="GO" id="GO:0009097">
    <property type="term" value="P:isoleucine biosynthetic process"/>
    <property type="evidence" value="ECO:0007669"/>
    <property type="project" value="UniProtKB-UniRule"/>
</dbReference>
<dbReference type="InterPro" id="IPR013709">
    <property type="entry name" value="2-isopropylmalate_synth_dimer"/>
</dbReference>
<protein>
    <recommendedName>
        <fullName evidence="8">Citramalate synthase</fullName>
        <ecNumber evidence="8">2.3.3.21</ecNumber>
    </recommendedName>
</protein>
<dbReference type="GO" id="GO:0009098">
    <property type="term" value="P:L-leucine biosynthetic process"/>
    <property type="evidence" value="ECO:0007669"/>
    <property type="project" value="InterPro"/>
</dbReference>
<dbReference type="AlphaFoldDB" id="A8ZTR1"/>
<evidence type="ECO:0000259" key="10">
    <source>
        <dbReference type="PROSITE" id="PS50991"/>
    </source>
</evidence>
<dbReference type="SMART" id="SM00917">
    <property type="entry name" value="LeuA_dimer"/>
    <property type="match status" value="1"/>
</dbReference>
<dbReference type="PROSITE" id="PS00815">
    <property type="entry name" value="AIPM_HOMOCIT_SYNTH_1"/>
    <property type="match status" value="1"/>
</dbReference>
<dbReference type="SUPFAM" id="SSF110921">
    <property type="entry name" value="2-isopropylmalate synthase LeuA, allosteric (dimerisation) domain"/>
    <property type="match status" value="1"/>
</dbReference>
<dbReference type="PANTHER" id="PTHR43538">
    <property type="entry name" value="ALPHA-IPM SYNTHASE/HOMOCITRATE SYNTHASE"/>
    <property type="match status" value="1"/>
</dbReference>
<evidence type="ECO:0000256" key="9">
    <source>
        <dbReference type="RuleBase" id="RU003523"/>
    </source>
</evidence>
<evidence type="ECO:0000256" key="2">
    <source>
        <dbReference type="ARBA" id="ARBA00006154"/>
    </source>
</evidence>
<organism evidence="11 12">
    <name type="scientific">Desulfosudis oleivorans (strain DSM 6200 / JCM 39069 / Hxd3)</name>
    <name type="common">Desulfococcus oleovorans</name>
    <dbReference type="NCBI Taxonomy" id="96561"/>
    <lineage>
        <taxon>Bacteria</taxon>
        <taxon>Pseudomonadati</taxon>
        <taxon>Thermodesulfobacteriota</taxon>
        <taxon>Desulfobacteria</taxon>
        <taxon>Desulfobacterales</taxon>
        <taxon>Desulfosudaceae</taxon>
        <taxon>Desulfosudis</taxon>
    </lineage>
</organism>
<dbReference type="PROSITE" id="PS50991">
    <property type="entry name" value="PYR_CT"/>
    <property type="match status" value="1"/>
</dbReference>
<evidence type="ECO:0000256" key="7">
    <source>
        <dbReference type="ARBA" id="ARBA00048263"/>
    </source>
</evidence>
<keyword evidence="6" id="KW-0100">Branched-chain amino acid biosynthesis</keyword>
<dbReference type="Proteomes" id="UP000008561">
    <property type="component" value="Chromosome"/>
</dbReference>
<dbReference type="HOGENOM" id="CLU_022158_7_0_7"/>
<dbReference type="InterPro" id="IPR000891">
    <property type="entry name" value="PYR_CT"/>
</dbReference>
<evidence type="ECO:0000313" key="11">
    <source>
        <dbReference type="EMBL" id="ABW67844.1"/>
    </source>
</evidence>
<dbReference type="InterPro" id="IPR036230">
    <property type="entry name" value="LeuA_allosteric_dom_sf"/>
</dbReference>
<comment type="pathway">
    <text evidence="1">Amino-acid biosynthesis; L-isoleucine biosynthesis; 2-oxobutanoate from pyruvate: step 1/3.</text>
</comment>
<dbReference type="PANTHER" id="PTHR43538:SF1">
    <property type="entry name" value="(R)-CITRAMALATE SYNTHASE"/>
    <property type="match status" value="1"/>
</dbReference>
<sequence length="542" mass="59554">MEQVRIYDTTLRDGMQGDTINFTVDEKIRVARQLDDLGVHYIEGGWPGSNPRDVQFFEKAAKIDFKNARLTAFGSTRRAGLAVEKDDNIRLLLECGAPAVALVGKTWDLHITEVMSNTLESNLEMIHDSVAYVKSHGREVFFDAEHFFDGCTHNREYTFKAILTAAQAGADAVILCDTNGGALPHDVEAITAEVCTTLADRFPGPDGGSTVQVGIHTHNDSNLAVANSIAAIRAGARIVQGTINGYGERCGNADLTSIIPILAAKMEYDCITPENLKKLRKVSRFVSETANMTPVNSRPFVGKSAFSHKGGLHVSAIMKNPRAYEHMDPELVGNKRRVLISDLSGRSNVTYKARELGINTDTEHFDVDRILSEVKMLELEGFQFDAADGSFKIVMEKISGLYTPLFDLLSFRVTVEKEKDRPCTAHATIRLGVGELETTTAAEGDGPVSALDTALRMAIAEFYPDSLGLDAMQLVDFKVRVLDGRDGTSAKVRVLIDSRDEDEVWGTIGVSEDIIEASWEALADSCQYKLSKELNKKKKKQD</sequence>
<dbReference type="Gene3D" id="1.10.238.260">
    <property type="match status" value="1"/>
</dbReference>
<dbReference type="KEGG" id="dol:Dole_2040"/>
<comment type="similarity">
    <text evidence="2 9">Belongs to the alpha-IPM synthase/homocitrate synthase family.</text>
</comment>
<dbReference type="NCBIfam" id="TIGR00977">
    <property type="entry name" value="citramal_synth"/>
    <property type="match status" value="1"/>
</dbReference>
<dbReference type="InterPro" id="IPR002034">
    <property type="entry name" value="AIPM/Hcit_synth_CS"/>
</dbReference>
<keyword evidence="4" id="KW-0412">Isoleucine biosynthesis</keyword>
<dbReference type="InterPro" id="IPR013785">
    <property type="entry name" value="Aldolase_TIM"/>
</dbReference>
<dbReference type="Pfam" id="PF00682">
    <property type="entry name" value="HMGL-like"/>
    <property type="match status" value="1"/>
</dbReference>
<name>A8ZTR1_DESOH</name>
<gene>
    <name evidence="11" type="ordered locus">Dole_2040</name>
</gene>
<proteinExistence type="inferred from homology"/>
<comment type="catalytic activity">
    <reaction evidence="7">
        <text>pyruvate + acetyl-CoA + H2O = (3R)-citramalate + CoA + H(+)</text>
        <dbReference type="Rhea" id="RHEA:19045"/>
        <dbReference type="ChEBI" id="CHEBI:15361"/>
        <dbReference type="ChEBI" id="CHEBI:15377"/>
        <dbReference type="ChEBI" id="CHEBI:15378"/>
        <dbReference type="ChEBI" id="CHEBI:30934"/>
        <dbReference type="ChEBI" id="CHEBI:57287"/>
        <dbReference type="ChEBI" id="CHEBI:57288"/>
        <dbReference type="EC" id="2.3.3.21"/>
    </reaction>
</comment>